<evidence type="ECO:0000313" key="3">
    <source>
        <dbReference type="Proteomes" id="UP000051217"/>
    </source>
</evidence>
<evidence type="ECO:0000256" key="1">
    <source>
        <dbReference type="SAM" id="MobiDB-lite"/>
    </source>
</evidence>
<dbReference type="InterPro" id="IPR018330">
    <property type="entry name" value="RecT_fam"/>
</dbReference>
<dbReference type="EMBL" id="AZFI01000017">
    <property type="protein sequence ID" value="KRM30322.1"/>
    <property type="molecule type" value="Genomic_DNA"/>
</dbReference>
<keyword evidence="3" id="KW-1185">Reference proteome</keyword>
<name>A0ABR5PLG2_9LACO</name>
<evidence type="ECO:0000313" key="2">
    <source>
        <dbReference type="EMBL" id="KRM30322.1"/>
    </source>
</evidence>
<dbReference type="Pfam" id="PF03837">
    <property type="entry name" value="RecT"/>
    <property type="match status" value="1"/>
</dbReference>
<dbReference type="RefSeq" id="WP_082618971.1">
    <property type="nucleotide sequence ID" value="NZ_AZFI01000017.1"/>
</dbReference>
<organism evidence="2 3">
    <name type="scientific">Ligilactobacillus acidipiscis DSM 15836</name>
    <dbReference type="NCBI Taxonomy" id="1423716"/>
    <lineage>
        <taxon>Bacteria</taxon>
        <taxon>Bacillati</taxon>
        <taxon>Bacillota</taxon>
        <taxon>Bacilli</taxon>
        <taxon>Lactobacillales</taxon>
        <taxon>Lactobacillaceae</taxon>
        <taxon>Ligilactobacillus</taxon>
    </lineage>
</organism>
<protein>
    <submittedName>
        <fullName evidence="2">Uncharacterized protein</fullName>
    </submittedName>
</protein>
<proteinExistence type="predicted"/>
<feature type="region of interest" description="Disordered" evidence="1">
    <location>
        <begin position="226"/>
        <end position="308"/>
    </location>
</feature>
<accession>A0ABR5PLG2</accession>
<comment type="caution">
    <text evidence="2">The sequence shown here is derived from an EMBL/GenBank/DDBJ whole genome shotgun (WGS) entry which is preliminary data.</text>
</comment>
<dbReference type="Proteomes" id="UP000051217">
    <property type="component" value="Unassembled WGS sequence"/>
</dbReference>
<feature type="compositionally biased region" description="Acidic residues" evidence="1">
    <location>
        <begin position="291"/>
        <end position="308"/>
    </location>
</feature>
<gene>
    <name evidence="2" type="ORF">FC65_GL000659</name>
</gene>
<sequence length="308" mass="35175">MNQVAQIQRDITDQVSTKVESLTKGGLALPKNYNYQNALKSAFFALNKVETRDKKPALQVCSRDSIANALLDMVTQGLTPAKTQCYFIAYGREIQLQRSYFGTITVLKSLDDIKDIYADVVHEDDKFEIAAEEGRMLIKDFEPKFQNLDKPLVGAFAVVERVDGQKIYTIMTKKQIDNSWSQAKTNKVQNKFPEEMAKRTVLDRAAKMFVNTSDDSNLDFDAIQRTTDNEFEDDSTETQVRKNITENANQTDFEPDKEEPKQIQNYPQTNQTGTVIEPEKETVAQQPVDQTEIEDEDVEEEDQEVEPF</sequence>
<reference evidence="2 3" key="1">
    <citation type="journal article" date="2015" name="Genome Announc.">
        <title>Expanding the biotechnology potential of lactobacilli through comparative genomics of 213 strains and associated genera.</title>
        <authorList>
            <person name="Sun Z."/>
            <person name="Harris H.M."/>
            <person name="McCann A."/>
            <person name="Guo C."/>
            <person name="Argimon S."/>
            <person name="Zhang W."/>
            <person name="Yang X."/>
            <person name="Jeffery I.B."/>
            <person name="Cooney J.C."/>
            <person name="Kagawa T.F."/>
            <person name="Liu W."/>
            <person name="Song Y."/>
            <person name="Salvetti E."/>
            <person name="Wrobel A."/>
            <person name="Rasinkangas P."/>
            <person name="Parkhill J."/>
            <person name="Rea M.C."/>
            <person name="O'Sullivan O."/>
            <person name="Ritari J."/>
            <person name="Douillard F.P."/>
            <person name="Paul Ross R."/>
            <person name="Yang R."/>
            <person name="Briner A.E."/>
            <person name="Felis G.E."/>
            <person name="de Vos W.M."/>
            <person name="Barrangou R."/>
            <person name="Klaenhammer T.R."/>
            <person name="Caufield P.W."/>
            <person name="Cui Y."/>
            <person name="Zhang H."/>
            <person name="O'Toole P.W."/>
        </authorList>
    </citation>
    <scope>NUCLEOTIDE SEQUENCE [LARGE SCALE GENOMIC DNA]</scope>
    <source>
        <strain evidence="2 3">DSM 15836</strain>
    </source>
</reference>
<feature type="compositionally biased region" description="Polar residues" evidence="1">
    <location>
        <begin position="262"/>
        <end position="274"/>
    </location>
</feature>